<evidence type="ECO:0000313" key="4">
    <source>
        <dbReference type="Proteomes" id="UP001189429"/>
    </source>
</evidence>
<feature type="region of interest" description="Disordered" evidence="2">
    <location>
        <begin position="200"/>
        <end position="221"/>
    </location>
</feature>
<feature type="coiled-coil region" evidence="1">
    <location>
        <begin position="157"/>
        <end position="184"/>
    </location>
</feature>
<feature type="non-terminal residue" evidence="3">
    <location>
        <position position="1"/>
    </location>
</feature>
<evidence type="ECO:0000256" key="2">
    <source>
        <dbReference type="SAM" id="MobiDB-lite"/>
    </source>
</evidence>
<evidence type="ECO:0000313" key="3">
    <source>
        <dbReference type="EMBL" id="CAK0867996.1"/>
    </source>
</evidence>
<feature type="region of interest" description="Disordered" evidence="2">
    <location>
        <begin position="1"/>
        <end position="90"/>
    </location>
</feature>
<protein>
    <submittedName>
        <fullName evidence="3">Uncharacterized protein</fullName>
    </submittedName>
</protein>
<proteinExistence type="predicted"/>
<dbReference type="Proteomes" id="UP001189429">
    <property type="component" value="Unassembled WGS sequence"/>
</dbReference>
<sequence length="290" mass="30752">EGGGTVGLRPTAVTMESEGRRRPAGAPPARGAGLTRGLPATASDAGADGGACPSKTVGLPPSSCGRSPLREAGAAMSSARRPRQGAQVPCGCLPQGVWSKGSMSARADALQRNAEGNAEHLRGQRRFLEAALQPRGERRQDAAADPAGEPESRSTIGDRLEQLLSSAYANAEEARRQKAHLKEVQEFRARQAAEKKAAVFQHREQSESLVPPLNISAAGPKSDECQAEAIGADKRVPNDSTEPTAKDGALSARLRAIEAVSIRNAKDLEAHRAFLDEAWAMRRKQQEEMV</sequence>
<dbReference type="EMBL" id="CAUYUJ010016704">
    <property type="protein sequence ID" value="CAK0867996.1"/>
    <property type="molecule type" value="Genomic_DNA"/>
</dbReference>
<reference evidence="3" key="1">
    <citation type="submission" date="2023-10" db="EMBL/GenBank/DDBJ databases">
        <authorList>
            <person name="Chen Y."/>
            <person name="Shah S."/>
            <person name="Dougan E. K."/>
            <person name="Thang M."/>
            <person name="Chan C."/>
        </authorList>
    </citation>
    <scope>NUCLEOTIDE SEQUENCE [LARGE SCALE GENOMIC DNA]</scope>
</reference>
<gene>
    <name evidence="3" type="ORF">PCOR1329_LOCUS54796</name>
</gene>
<feature type="region of interest" description="Disordered" evidence="2">
    <location>
        <begin position="131"/>
        <end position="157"/>
    </location>
</feature>
<accession>A0ABN9V563</accession>
<keyword evidence="4" id="KW-1185">Reference proteome</keyword>
<evidence type="ECO:0000256" key="1">
    <source>
        <dbReference type="SAM" id="Coils"/>
    </source>
</evidence>
<organism evidence="3 4">
    <name type="scientific">Prorocentrum cordatum</name>
    <dbReference type="NCBI Taxonomy" id="2364126"/>
    <lineage>
        <taxon>Eukaryota</taxon>
        <taxon>Sar</taxon>
        <taxon>Alveolata</taxon>
        <taxon>Dinophyceae</taxon>
        <taxon>Prorocentrales</taxon>
        <taxon>Prorocentraceae</taxon>
        <taxon>Prorocentrum</taxon>
    </lineage>
</organism>
<keyword evidence="1" id="KW-0175">Coiled coil</keyword>
<name>A0ABN9V563_9DINO</name>
<comment type="caution">
    <text evidence="3">The sequence shown here is derived from an EMBL/GenBank/DDBJ whole genome shotgun (WGS) entry which is preliminary data.</text>
</comment>